<keyword evidence="9" id="KW-0949">S-adenosyl-L-methionine</keyword>
<dbReference type="Pfam" id="PF13621">
    <property type="entry name" value="Cupin_8"/>
    <property type="match status" value="1"/>
</dbReference>
<feature type="region of interest" description="Disordered" evidence="16">
    <location>
        <begin position="687"/>
        <end position="709"/>
    </location>
</feature>
<dbReference type="GeneID" id="90037428"/>
<dbReference type="RefSeq" id="XP_064771564.1">
    <property type="nucleotide sequence ID" value="XM_064911916.1"/>
</dbReference>
<evidence type="ECO:0000256" key="13">
    <source>
        <dbReference type="ARBA" id="ARBA00030231"/>
    </source>
</evidence>
<dbReference type="Gene3D" id="3.40.50.150">
    <property type="entry name" value="Vaccinia Virus protein VP39"/>
    <property type="match status" value="1"/>
</dbReference>
<reference evidence="18 19" key="1">
    <citation type="submission" date="2024-03" db="EMBL/GenBank/DDBJ databases">
        <title>Genome-scale model development and genomic sequencing of the oleaginous clade Lipomyces.</title>
        <authorList>
            <consortium name="Lawrence Berkeley National Laboratory"/>
            <person name="Czajka J.J."/>
            <person name="Han Y."/>
            <person name="Kim J."/>
            <person name="Mondo S.J."/>
            <person name="Hofstad B.A."/>
            <person name="Robles A."/>
            <person name="Haridas S."/>
            <person name="Riley R."/>
            <person name="LaButti K."/>
            <person name="Pangilinan J."/>
            <person name="Andreopoulos W."/>
            <person name="Lipzen A."/>
            <person name="Yan J."/>
            <person name="Wang M."/>
            <person name="Ng V."/>
            <person name="Grigoriev I.V."/>
            <person name="Spatafora J.W."/>
            <person name="Magnuson J.K."/>
            <person name="Baker S.E."/>
            <person name="Pomraning K.R."/>
        </authorList>
    </citation>
    <scope>NUCLEOTIDE SEQUENCE [LARGE SCALE GENOMIC DNA]</scope>
    <source>
        <strain evidence="18 19">Phaff 52-87</strain>
    </source>
</reference>
<evidence type="ECO:0000256" key="16">
    <source>
        <dbReference type="SAM" id="MobiDB-lite"/>
    </source>
</evidence>
<dbReference type="InterPro" id="IPR006652">
    <property type="entry name" value="Kelch_1"/>
</dbReference>
<comment type="function">
    <text evidence="11">Probable S-adenosyl-L-methionine-dependent methyltransferase that acts as a component of the wybutosine biosynthesis pathway. Wybutosine is a hyper modified guanosine with a tricyclic base found at the 3'-position adjacent to the anticodon of eukaryotic phenylalanine tRNA. May methylate the carboxyl group of leucine residues to form alpha-leucine ester residues.</text>
</comment>
<dbReference type="PROSITE" id="PS51184">
    <property type="entry name" value="JMJC"/>
    <property type="match status" value="1"/>
</dbReference>
<dbReference type="SMART" id="SM00612">
    <property type="entry name" value="Kelch"/>
    <property type="match status" value="1"/>
</dbReference>
<dbReference type="PANTHER" id="PTHR46529:SF1">
    <property type="entry name" value="TRNA WYBUTOSINE-SYNTHESIZING PROTEIN 4"/>
    <property type="match status" value="1"/>
</dbReference>
<evidence type="ECO:0000313" key="19">
    <source>
        <dbReference type="Proteomes" id="UP001498771"/>
    </source>
</evidence>
<evidence type="ECO:0000256" key="15">
    <source>
        <dbReference type="ARBA" id="ARBA00049250"/>
    </source>
</evidence>
<dbReference type="EC" id="2.3.1.231" evidence="4"/>
<dbReference type="SUPFAM" id="SSF51197">
    <property type="entry name" value="Clavaminate synthase-like"/>
    <property type="match status" value="1"/>
</dbReference>
<keyword evidence="7 18" id="KW-0489">Methyltransferase</keyword>
<keyword evidence="8" id="KW-0808">Transferase</keyword>
<comment type="catalytic activity">
    <reaction evidence="15">
        <text>7-[(3S)-(3-amino-3-methoxycarbonyl)propyl]wyosine(37) in tRNA(Phe) + S-adenosyl-L-methionine + CO2 = wybutosine(37) in tRNA(Phe) + S-adenosyl-L-homocysteine + 2 H(+)</text>
        <dbReference type="Rhea" id="RHEA:37119"/>
        <dbReference type="Rhea" id="RHEA-COMP:11844"/>
        <dbReference type="Rhea" id="RHEA-COMP:11847"/>
        <dbReference type="ChEBI" id="CHEBI:15378"/>
        <dbReference type="ChEBI" id="CHEBI:16526"/>
        <dbReference type="ChEBI" id="CHEBI:57856"/>
        <dbReference type="ChEBI" id="CHEBI:59789"/>
        <dbReference type="ChEBI" id="CHEBI:73544"/>
        <dbReference type="ChEBI" id="CHEBI:74275"/>
        <dbReference type="EC" id="2.3.1.231"/>
    </reaction>
</comment>
<dbReference type="InterPro" id="IPR015915">
    <property type="entry name" value="Kelch-typ_b-propeller"/>
</dbReference>
<evidence type="ECO:0000256" key="9">
    <source>
        <dbReference type="ARBA" id="ARBA00022691"/>
    </source>
</evidence>
<dbReference type="SMART" id="SM00558">
    <property type="entry name" value="JmjC"/>
    <property type="match status" value="1"/>
</dbReference>
<dbReference type="Proteomes" id="UP001498771">
    <property type="component" value="Unassembled WGS sequence"/>
</dbReference>
<evidence type="ECO:0000256" key="2">
    <source>
        <dbReference type="ARBA" id="ARBA00004797"/>
    </source>
</evidence>
<evidence type="ECO:0000256" key="11">
    <source>
        <dbReference type="ARBA" id="ARBA00025588"/>
    </source>
</evidence>
<protein>
    <recommendedName>
        <fullName evidence="6">tRNA wybutosine-synthesizing protein 4</fullName>
        <ecNumber evidence="5">2.1.1.290</ecNumber>
        <ecNumber evidence="4">2.3.1.231</ecNumber>
    </recommendedName>
    <alternativeName>
        <fullName evidence="13">Leucine carboxyl methyltransferase 2</fullName>
    </alternativeName>
    <alternativeName>
        <fullName evidence="14">tRNA(Phe) (7-(3-amino-3-(methoxycarbonyl)propyl)wyosine(37)-N)-methoxycarbonyltransferase</fullName>
    </alternativeName>
    <alternativeName>
        <fullName evidence="12">tRNA(Phe) (7-(3-amino-3-carboxypropyl)wyosine(37)-O)-methyltransferase</fullName>
    </alternativeName>
</protein>
<dbReference type="SUPFAM" id="SSF117281">
    <property type="entry name" value="Kelch motif"/>
    <property type="match status" value="1"/>
</dbReference>
<dbReference type="EMBL" id="JBBJBU010000001">
    <property type="protein sequence ID" value="KAK7208531.1"/>
    <property type="molecule type" value="Genomic_DNA"/>
</dbReference>
<evidence type="ECO:0000256" key="4">
    <source>
        <dbReference type="ARBA" id="ARBA00012155"/>
    </source>
</evidence>
<feature type="region of interest" description="Disordered" evidence="16">
    <location>
        <begin position="1"/>
        <end position="34"/>
    </location>
</feature>
<dbReference type="InterPro" id="IPR003347">
    <property type="entry name" value="JmjC_dom"/>
</dbReference>
<dbReference type="InterPro" id="IPR041667">
    <property type="entry name" value="Cupin_8"/>
</dbReference>
<dbReference type="InterPro" id="IPR029063">
    <property type="entry name" value="SAM-dependent_MTases_sf"/>
</dbReference>
<evidence type="ECO:0000256" key="5">
    <source>
        <dbReference type="ARBA" id="ARBA00012779"/>
    </source>
</evidence>
<keyword evidence="10" id="KW-0819">tRNA processing</keyword>
<feature type="compositionally biased region" description="Basic and acidic residues" evidence="16">
    <location>
        <begin position="1"/>
        <end position="10"/>
    </location>
</feature>
<dbReference type="EC" id="2.1.1.290" evidence="5"/>
<dbReference type="PANTHER" id="PTHR46529">
    <property type="entry name" value="TRNA WYBUTOSINE-SYNTHESIZING PROTEIN 4"/>
    <property type="match status" value="1"/>
</dbReference>
<comment type="catalytic activity">
    <reaction evidence="1">
        <text>7-[(3S)-3-amino-3-carboxypropyl]wyosine(37) in tRNA(Phe) + S-adenosyl-L-methionine = 7-[(3S)-(3-amino-3-methoxycarbonyl)propyl]wyosine(37) in tRNA(Phe) + S-adenosyl-L-homocysteine</text>
        <dbReference type="Rhea" id="RHEA:36903"/>
        <dbReference type="Rhea" id="RHEA-COMP:10379"/>
        <dbReference type="Rhea" id="RHEA-COMP:11844"/>
        <dbReference type="ChEBI" id="CHEBI:57856"/>
        <dbReference type="ChEBI" id="CHEBI:59789"/>
        <dbReference type="ChEBI" id="CHEBI:73543"/>
        <dbReference type="ChEBI" id="CHEBI:74275"/>
        <dbReference type="EC" id="2.1.1.290"/>
    </reaction>
</comment>
<name>A0ABR1FFC8_9ASCO</name>
<evidence type="ECO:0000256" key="12">
    <source>
        <dbReference type="ARBA" id="ARBA00029750"/>
    </source>
</evidence>
<evidence type="ECO:0000313" key="18">
    <source>
        <dbReference type="EMBL" id="KAK7208531.1"/>
    </source>
</evidence>
<evidence type="ECO:0000256" key="10">
    <source>
        <dbReference type="ARBA" id="ARBA00022694"/>
    </source>
</evidence>
<proteinExistence type="inferred from homology"/>
<organism evidence="18 19">
    <name type="scientific">Myxozyma melibiosi</name>
    <dbReference type="NCBI Taxonomy" id="54550"/>
    <lineage>
        <taxon>Eukaryota</taxon>
        <taxon>Fungi</taxon>
        <taxon>Dikarya</taxon>
        <taxon>Ascomycota</taxon>
        <taxon>Saccharomycotina</taxon>
        <taxon>Lipomycetes</taxon>
        <taxon>Lipomycetales</taxon>
        <taxon>Lipomycetaceae</taxon>
        <taxon>Myxozyma</taxon>
    </lineage>
</organism>
<accession>A0ABR1FFC8</accession>
<dbReference type="Gene3D" id="6.10.140.1470">
    <property type="match status" value="1"/>
</dbReference>
<dbReference type="Pfam" id="PF13418">
    <property type="entry name" value="Beta-prop_TYW4"/>
    <property type="match status" value="1"/>
</dbReference>
<keyword evidence="19" id="KW-1185">Reference proteome</keyword>
<comment type="similarity">
    <text evidence="3">Belongs to the methyltransferase superfamily. LCMT family.</text>
</comment>
<comment type="caution">
    <text evidence="18">The sequence shown here is derived from an EMBL/GenBank/DDBJ whole genome shotgun (WGS) entry which is preliminary data.</text>
</comment>
<evidence type="ECO:0000256" key="7">
    <source>
        <dbReference type="ARBA" id="ARBA00022603"/>
    </source>
</evidence>
<dbReference type="SUPFAM" id="SSF53335">
    <property type="entry name" value="S-adenosyl-L-methionine-dependent methyltransferases"/>
    <property type="match status" value="1"/>
</dbReference>
<evidence type="ECO:0000256" key="6">
    <source>
        <dbReference type="ARBA" id="ARBA00018045"/>
    </source>
</evidence>
<evidence type="ECO:0000259" key="17">
    <source>
        <dbReference type="PROSITE" id="PS51184"/>
    </source>
</evidence>
<evidence type="ECO:0000256" key="3">
    <source>
        <dbReference type="ARBA" id="ARBA00010703"/>
    </source>
</evidence>
<dbReference type="Pfam" id="PF04072">
    <property type="entry name" value="LCM"/>
    <property type="match status" value="1"/>
</dbReference>
<dbReference type="Gene3D" id="2.60.120.650">
    <property type="entry name" value="Cupin"/>
    <property type="match status" value="1"/>
</dbReference>
<evidence type="ECO:0000256" key="8">
    <source>
        <dbReference type="ARBA" id="ARBA00022679"/>
    </source>
</evidence>
<gene>
    <name evidence="18" type="ORF">BZA70DRAFT_273980</name>
</gene>
<dbReference type="InterPro" id="IPR007213">
    <property type="entry name" value="Ppm1/Ppm2/Tcmp"/>
</dbReference>
<dbReference type="GO" id="GO:0008168">
    <property type="term" value="F:methyltransferase activity"/>
    <property type="evidence" value="ECO:0007669"/>
    <property type="project" value="UniProtKB-KW"/>
</dbReference>
<feature type="domain" description="JmjC" evidence="17">
    <location>
        <begin position="826"/>
        <end position="970"/>
    </location>
</feature>
<dbReference type="Gene3D" id="2.120.10.80">
    <property type="entry name" value="Kelch-type beta propeller"/>
    <property type="match status" value="1"/>
</dbReference>
<comment type="pathway">
    <text evidence="2">tRNA modification; wybutosine-tRNA(Phe) biosynthesis.</text>
</comment>
<dbReference type="GO" id="GO:0032259">
    <property type="term" value="P:methylation"/>
    <property type="evidence" value="ECO:0007669"/>
    <property type="project" value="UniProtKB-KW"/>
</dbReference>
<evidence type="ECO:0000256" key="14">
    <source>
        <dbReference type="ARBA" id="ARBA00030847"/>
    </source>
</evidence>
<evidence type="ECO:0000256" key="1">
    <source>
        <dbReference type="ARBA" id="ARBA00001806"/>
    </source>
</evidence>
<sequence length="1013" mass="112424">MAAQKKDAVKSGKGSKLQARLNSDKAIQETNGSSIVSKRSVERLYYPQPTHSSDRSNSHPLEDAHFFRYFVRKPQRRAPLINRGYWIRMEAIHTIVKQFLAESQSLKKVVINLGCGYDPLPFQYLAKSTTNQENTLFIDVDYPDLMSIKASVIRESEDLLKVIGPLRTDLPTTSVKLASQTYVALACDLSQLSGLTETLQLLGILGEDCDLLYIAEVSLTYMDTEAADKVIEWASSASKGRSRFALLEQLIPDGVSHPFAQTMIRHFNRLATPLKSISQYPTTGAQAKRFTDRGWQSVRSRDLYQFWQHEIAVEDKLRIEAIEAFDEWEEFFLFCQHYVFLVADTAEATEQVPAESSSATAYDTTTFTLENTSGHTFKRRWAATAPTSEGYVCFGGLGSSSRLSTSALITNDATAAFEVDNSSGPSPRMCHASVSLGDDRILVTGGRSSPVSPFSDSWILDSKSHKWSKVASLPEPRYRHSMARIDSGTVVVFGGYRDEASSAEWMLYDSISDHWSILECESPLGLRLSPNFCWLGEYGIVAGGFNRFGDVYQDAYRWEVRGNKVVLKELSPNIFARAGSVLIKWSDSSVLLAGGIVKTGLLKMDESFQIIDLTSMAVTNVNVPNRADNFPMLVGFNLEVIPGGEFMIVGGGAVCFSFGACWNKLVVLNSGEQSYSAEWTAIEETAPASSTVEPAASLPEADSGDCSTAPRPVAVQNPVSVHDWQEIYSKQTPVLVKKADIGPCTALWTSEYLRTKVGSGREITAHVSSARSMNFQKKNFRYENMSFTKFIDHVYAATTADSVKELFYLRSLSSSKPTAKPANFKEDFPELAPDFRLPASLAEYIGDKEFSTPLRISSAGVGMWLHYDVTANVLVQVKGTKRVRMYPPSDVTKLSFPAGASSSTIPNIFETAPIPGTHPIETTMEPGDIIFIPAMWLHATVPLEPSISINTFWKDLDPKVYSPGRDVYGNRDLKAYEESRALISKIKQSFKEVPEHVREFYLSRLADEFCNRA</sequence>